<evidence type="ECO:0000313" key="2">
    <source>
        <dbReference type="Proteomes" id="UP000033448"/>
    </source>
</evidence>
<accession>A0A0F0L4B1</accession>
<organism evidence="1 2">
    <name type="scientific">Microbacterium azadirachtae</name>
    <dbReference type="NCBI Taxonomy" id="582680"/>
    <lineage>
        <taxon>Bacteria</taxon>
        <taxon>Bacillati</taxon>
        <taxon>Actinomycetota</taxon>
        <taxon>Actinomycetes</taxon>
        <taxon>Micrococcales</taxon>
        <taxon>Microbacteriaceae</taxon>
        <taxon>Microbacterium</taxon>
    </lineage>
</organism>
<gene>
    <name evidence="1" type="ORF">RL72_00633</name>
</gene>
<dbReference type="EMBL" id="JYIT01000057">
    <property type="protein sequence ID" value="KJL27165.1"/>
    <property type="molecule type" value="Genomic_DNA"/>
</dbReference>
<evidence type="ECO:0000313" key="1">
    <source>
        <dbReference type="EMBL" id="KJL27165.1"/>
    </source>
</evidence>
<reference evidence="1 2" key="1">
    <citation type="submission" date="2015-02" db="EMBL/GenBank/DDBJ databases">
        <title>Draft genome sequences of ten Microbacterium spp. with emphasis on heavy metal contaminated environments.</title>
        <authorList>
            <person name="Corretto E."/>
        </authorList>
    </citation>
    <scope>NUCLEOTIDE SEQUENCE [LARGE SCALE GENOMIC DNA]</scope>
    <source>
        <strain evidence="1 2">DSM 23848</strain>
    </source>
</reference>
<keyword evidence="2" id="KW-1185">Reference proteome</keyword>
<protein>
    <submittedName>
        <fullName evidence="1">Uncharacterized protein</fullName>
    </submittedName>
</protein>
<dbReference type="AlphaFoldDB" id="A0A0F0L4B1"/>
<dbReference type="PATRIC" id="fig|582680.7.peg.653"/>
<proteinExistence type="predicted"/>
<comment type="caution">
    <text evidence="1">The sequence shown here is derived from an EMBL/GenBank/DDBJ whole genome shotgun (WGS) entry which is preliminary data.</text>
</comment>
<dbReference type="Proteomes" id="UP000033448">
    <property type="component" value="Unassembled WGS sequence"/>
</dbReference>
<sequence>MPTLNVFGFGAFAGLVVRSNADLGDWLCKMLGICA</sequence>
<name>A0A0F0L4B1_9MICO</name>